<dbReference type="Proteomes" id="UP000265520">
    <property type="component" value="Unassembled WGS sequence"/>
</dbReference>
<evidence type="ECO:0000313" key="1">
    <source>
        <dbReference type="EMBL" id="MCI70025.1"/>
    </source>
</evidence>
<sequence>FFPITHVQLSNPGNITDLPGRMLAVDSR</sequence>
<dbReference type="EMBL" id="LXQA010767330">
    <property type="protein sequence ID" value="MCI70025.1"/>
    <property type="molecule type" value="Genomic_DNA"/>
</dbReference>
<organism evidence="1 2">
    <name type="scientific">Trifolium medium</name>
    <dbReference type="NCBI Taxonomy" id="97028"/>
    <lineage>
        <taxon>Eukaryota</taxon>
        <taxon>Viridiplantae</taxon>
        <taxon>Streptophyta</taxon>
        <taxon>Embryophyta</taxon>
        <taxon>Tracheophyta</taxon>
        <taxon>Spermatophyta</taxon>
        <taxon>Magnoliopsida</taxon>
        <taxon>eudicotyledons</taxon>
        <taxon>Gunneridae</taxon>
        <taxon>Pentapetalae</taxon>
        <taxon>rosids</taxon>
        <taxon>fabids</taxon>
        <taxon>Fabales</taxon>
        <taxon>Fabaceae</taxon>
        <taxon>Papilionoideae</taxon>
        <taxon>50 kb inversion clade</taxon>
        <taxon>NPAAA clade</taxon>
        <taxon>Hologalegina</taxon>
        <taxon>IRL clade</taxon>
        <taxon>Trifolieae</taxon>
        <taxon>Trifolium</taxon>
    </lineage>
</organism>
<protein>
    <submittedName>
        <fullName evidence="1">Pre-mRNA-splicing factor RSE1-like protein</fullName>
    </submittedName>
</protein>
<proteinExistence type="predicted"/>
<keyword evidence="2" id="KW-1185">Reference proteome</keyword>
<accession>A0A392UE67</accession>
<dbReference type="AlphaFoldDB" id="A0A392UE67"/>
<feature type="non-terminal residue" evidence="1">
    <location>
        <position position="1"/>
    </location>
</feature>
<comment type="caution">
    <text evidence="1">The sequence shown here is derived from an EMBL/GenBank/DDBJ whole genome shotgun (WGS) entry which is preliminary data.</text>
</comment>
<evidence type="ECO:0000313" key="2">
    <source>
        <dbReference type="Proteomes" id="UP000265520"/>
    </source>
</evidence>
<reference evidence="1 2" key="1">
    <citation type="journal article" date="2018" name="Front. Plant Sci.">
        <title>Red Clover (Trifolium pratense) and Zigzag Clover (T. medium) - A Picture of Genomic Similarities and Differences.</title>
        <authorList>
            <person name="Dluhosova J."/>
            <person name="Istvanek J."/>
            <person name="Nedelnik J."/>
            <person name="Repkova J."/>
        </authorList>
    </citation>
    <scope>NUCLEOTIDE SEQUENCE [LARGE SCALE GENOMIC DNA]</scope>
    <source>
        <strain evidence="2">cv. 10/8</strain>
        <tissue evidence="1">Leaf</tissue>
    </source>
</reference>
<name>A0A392UE67_9FABA</name>